<dbReference type="PANTHER" id="PTHR35789">
    <property type="entry name" value="SPORE GERMINATION PROTEIN B3"/>
    <property type="match status" value="1"/>
</dbReference>
<evidence type="ECO:0000256" key="7">
    <source>
        <dbReference type="ARBA" id="ARBA00023288"/>
    </source>
</evidence>
<dbReference type="InterPro" id="IPR057336">
    <property type="entry name" value="GerAC_N"/>
</dbReference>
<dbReference type="InterPro" id="IPR046953">
    <property type="entry name" value="Spore_GerAC-like_C"/>
</dbReference>
<dbReference type="Pfam" id="PF05504">
    <property type="entry name" value="Spore_GerAC"/>
    <property type="match status" value="1"/>
</dbReference>
<protein>
    <submittedName>
        <fullName evidence="10">Ger(X)C family spore germination protein</fullName>
    </submittedName>
</protein>
<accession>A0ABY3SP64</accession>
<gene>
    <name evidence="10" type="ORF">L0M14_07810</name>
</gene>
<evidence type="ECO:0000256" key="4">
    <source>
        <dbReference type="ARBA" id="ARBA00022729"/>
    </source>
</evidence>
<evidence type="ECO:0000256" key="6">
    <source>
        <dbReference type="ARBA" id="ARBA00023139"/>
    </source>
</evidence>
<name>A0ABY3SP64_9BACL</name>
<evidence type="ECO:0000259" key="9">
    <source>
        <dbReference type="Pfam" id="PF25198"/>
    </source>
</evidence>
<evidence type="ECO:0000313" key="10">
    <source>
        <dbReference type="EMBL" id="UJF35034.1"/>
    </source>
</evidence>
<proteinExistence type="inferred from homology"/>
<dbReference type="InterPro" id="IPR008844">
    <property type="entry name" value="Spore_GerAC-like"/>
</dbReference>
<dbReference type="Gene3D" id="6.20.190.10">
    <property type="entry name" value="Nutrient germinant receptor protein C, domain 1"/>
    <property type="match status" value="1"/>
</dbReference>
<dbReference type="NCBIfam" id="TIGR02887">
    <property type="entry name" value="spore_ger_x_C"/>
    <property type="match status" value="1"/>
</dbReference>
<keyword evidence="5" id="KW-0472">Membrane</keyword>
<dbReference type="InterPro" id="IPR038501">
    <property type="entry name" value="Spore_GerAC_C_sf"/>
</dbReference>
<evidence type="ECO:0000256" key="5">
    <source>
        <dbReference type="ARBA" id="ARBA00023136"/>
    </source>
</evidence>
<comment type="subcellular location">
    <subcellularLocation>
        <location evidence="1">Membrane</location>
        <topology evidence="1">Lipid-anchor</topology>
    </subcellularLocation>
</comment>
<keyword evidence="7" id="KW-0449">Lipoprotein</keyword>
<evidence type="ECO:0000256" key="1">
    <source>
        <dbReference type="ARBA" id="ARBA00004635"/>
    </source>
</evidence>
<evidence type="ECO:0000313" key="11">
    <source>
        <dbReference type="Proteomes" id="UP001649230"/>
    </source>
</evidence>
<dbReference type="PROSITE" id="PS51257">
    <property type="entry name" value="PROKAR_LIPOPROTEIN"/>
    <property type="match status" value="1"/>
</dbReference>
<reference evidence="10 11" key="1">
    <citation type="journal article" date="2024" name="Int. J. Syst. Evol. Microbiol.">
        <title>Paenibacillus hexagrammi sp. nov., a novel bacterium isolated from the gut content of Hexagrammos agrammus.</title>
        <authorList>
            <person name="Jung H.K."/>
            <person name="Kim D.G."/>
            <person name="Zin H."/>
            <person name="Park J."/>
            <person name="Jung H."/>
            <person name="Kim Y.O."/>
            <person name="Kong H.J."/>
            <person name="Kim J.W."/>
            <person name="Kim Y.S."/>
        </authorList>
    </citation>
    <scope>NUCLEOTIDE SEQUENCE [LARGE SCALE GENOMIC DNA]</scope>
    <source>
        <strain evidence="10 11">YPD9-1</strain>
    </source>
</reference>
<keyword evidence="4" id="KW-0732">Signal</keyword>
<keyword evidence="11" id="KW-1185">Reference proteome</keyword>
<comment type="similarity">
    <text evidence="2">Belongs to the GerABKC lipoprotein family.</text>
</comment>
<keyword evidence="6" id="KW-0564">Palmitate</keyword>
<feature type="domain" description="Spore germination GerAC-like C-terminal" evidence="8">
    <location>
        <begin position="213"/>
        <end position="332"/>
    </location>
</feature>
<evidence type="ECO:0000256" key="2">
    <source>
        <dbReference type="ARBA" id="ARBA00007886"/>
    </source>
</evidence>
<dbReference type="EMBL" id="CP090978">
    <property type="protein sequence ID" value="UJF35034.1"/>
    <property type="molecule type" value="Genomic_DNA"/>
</dbReference>
<sequence>MLHKIISIALVLLGTTVLTGCWDRVEIDQRGFVTGVAIDKNQSKDKHKYKATYQLVSPSGLKQGSQGGGGSTSKAYFNLSTTENSMPALSARMASKTSRSPYFEHLKIIVISEEIARTKGYFGDLLDFFLRNSEMRRGVQIIISSGKASDILNIQPVNENMPVEYITSIVKNFRKTNFMLPQSRIGDVHEFLVRKESYAIQRIKLEDSGVTLDGAAIFDGSSNTLVGMLSGQESQGLNFIKNETKGGILESKLNERSIDFNIERMNRSIKLTSGETQPLTFDISIQVEGTLDKSVLGIDPLDEEELKKLQDNIQQLLESNCYKTITRLQKDFKKRSNGPGGFFV</sequence>
<dbReference type="PANTHER" id="PTHR35789:SF1">
    <property type="entry name" value="SPORE GERMINATION PROTEIN B3"/>
    <property type="match status" value="1"/>
</dbReference>
<organism evidence="10 11">
    <name type="scientific">Paenibacillus hexagrammi</name>
    <dbReference type="NCBI Taxonomy" id="2908839"/>
    <lineage>
        <taxon>Bacteria</taxon>
        <taxon>Bacillati</taxon>
        <taxon>Bacillota</taxon>
        <taxon>Bacilli</taxon>
        <taxon>Bacillales</taxon>
        <taxon>Paenibacillaceae</taxon>
        <taxon>Paenibacillus</taxon>
    </lineage>
</organism>
<dbReference type="Gene3D" id="3.30.300.210">
    <property type="entry name" value="Nutrient germinant receptor protein C, domain 3"/>
    <property type="match status" value="1"/>
</dbReference>
<keyword evidence="3" id="KW-0309">Germination</keyword>
<evidence type="ECO:0000256" key="3">
    <source>
        <dbReference type="ARBA" id="ARBA00022544"/>
    </source>
</evidence>
<feature type="domain" description="Spore germination protein N-terminal" evidence="9">
    <location>
        <begin position="23"/>
        <end position="203"/>
    </location>
</feature>
<evidence type="ECO:0000259" key="8">
    <source>
        <dbReference type="Pfam" id="PF05504"/>
    </source>
</evidence>
<dbReference type="Proteomes" id="UP001649230">
    <property type="component" value="Chromosome"/>
</dbReference>
<dbReference type="Pfam" id="PF25198">
    <property type="entry name" value="Spore_GerAC_N"/>
    <property type="match status" value="1"/>
</dbReference>